<dbReference type="Proteomes" id="UP000321899">
    <property type="component" value="Unassembled WGS sequence"/>
</dbReference>
<dbReference type="EMBL" id="VDMB01000009">
    <property type="protein sequence ID" value="TYT74671.1"/>
    <property type="molecule type" value="Genomic_DNA"/>
</dbReference>
<dbReference type="InterPro" id="IPR053136">
    <property type="entry name" value="UTP_pyrophosphatase-like"/>
</dbReference>
<evidence type="ECO:0000313" key="3">
    <source>
        <dbReference type="Proteomes" id="UP000321899"/>
    </source>
</evidence>
<dbReference type="OrthoDB" id="5321643at2"/>
<comment type="caution">
    <text evidence="2">The sequence shown here is derived from an EMBL/GenBank/DDBJ whole genome shotgun (WGS) entry which is preliminary data.</text>
</comment>
<dbReference type="Gene3D" id="3.30.2010.10">
    <property type="entry name" value="Metalloproteases ('zincins'), catalytic domain"/>
    <property type="match status" value="1"/>
</dbReference>
<name>A0A5Q4VF57_9BACT</name>
<dbReference type="CDD" id="cd07344">
    <property type="entry name" value="M48_yhfN_like"/>
    <property type="match status" value="1"/>
</dbReference>
<reference evidence="2 3" key="1">
    <citation type="submission" date="2019-06" db="EMBL/GenBank/DDBJ databases">
        <title>Desulfobotulus mexicanus sp. nov., a novel sulfate-reducing bacterium isolated from the sediment of an alkaline crater lake in Mexico.</title>
        <authorList>
            <person name="Hirschler-Rea A."/>
        </authorList>
    </citation>
    <scope>NUCLEOTIDE SEQUENCE [LARGE SCALE GENOMIC DNA]</scope>
    <source>
        <strain evidence="2 3">PAR22N</strain>
    </source>
</reference>
<dbReference type="AlphaFoldDB" id="A0A5Q4VF57"/>
<feature type="domain" description="YgjP-like metallopeptidase" evidence="1">
    <location>
        <begin position="33"/>
        <end position="241"/>
    </location>
</feature>
<keyword evidence="3" id="KW-1185">Reference proteome</keyword>
<protein>
    <submittedName>
        <fullName evidence="2">M48 family metallopeptidase</fullName>
    </submittedName>
</protein>
<dbReference type="InterPro" id="IPR002725">
    <property type="entry name" value="YgjP-like_metallopeptidase"/>
</dbReference>
<evidence type="ECO:0000259" key="1">
    <source>
        <dbReference type="Pfam" id="PF01863"/>
    </source>
</evidence>
<organism evidence="2 3">
    <name type="scientific">Desulfobotulus mexicanus</name>
    <dbReference type="NCBI Taxonomy" id="2586642"/>
    <lineage>
        <taxon>Bacteria</taxon>
        <taxon>Pseudomonadati</taxon>
        <taxon>Thermodesulfobacteriota</taxon>
        <taxon>Desulfobacteria</taxon>
        <taxon>Desulfobacterales</taxon>
        <taxon>Desulfobacteraceae</taxon>
        <taxon>Desulfobotulus</taxon>
    </lineage>
</organism>
<proteinExistence type="predicted"/>
<dbReference type="Pfam" id="PF01863">
    <property type="entry name" value="YgjP-like"/>
    <property type="match status" value="1"/>
</dbReference>
<dbReference type="PANTHER" id="PTHR30399:SF1">
    <property type="entry name" value="UTP PYROPHOSPHATASE"/>
    <property type="match status" value="1"/>
</dbReference>
<dbReference type="PANTHER" id="PTHR30399">
    <property type="entry name" value="UNCHARACTERIZED PROTEIN YGJP"/>
    <property type="match status" value="1"/>
</dbReference>
<accession>A0A5Q4VF57</accession>
<gene>
    <name evidence="2" type="ORF">FIM25_08740</name>
</gene>
<evidence type="ECO:0000313" key="2">
    <source>
        <dbReference type="EMBL" id="TYT74671.1"/>
    </source>
</evidence>
<sequence length="245" mass="28763">MQKSNHSQLSIIHSQLKYGQKTIFYSLLYCDRKTMEIAVHPDGTVMVKAPVESDITLIEKKIIKRARWILKALNYFKQFDPKTTERCYVSGETHLYLGKQYRLKVTQGQKNSVKLTRGFFHITCRNEPAPDTVRKLLNQWYSEKAQLQFAESMHRCWQKFRTPGIEKPKLSIKRMQKRWGSLSEKGTVTLNTDLIRAPKECIDYVVTHELCHLKCHDHGPEFYKLLDSLIPGWEKIKHKLELTIV</sequence>